<evidence type="ECO:0000313" key="1">
    <source>
        <dbReference type="EMBL" id="CAG8613092.1"/>
    </source>
</evidence>
<keyword evidence="2" id="KW-1185">Reference proteome</keyword>
<organism evidence="1 2">
    <name type="scientific">Acaulospora morrowiae</name>
    <dbReference type="NCBI Taxonomy" id="94023"/>
    <lineage>
        <taxon>Eukaryota</taxon>
        <taxon>Fungi</taxon>
        <taxon>Fungi incertae sedis</taxon>
        <taxon>Mucoromycota</taxon>
        <taxon>Glomeromycotina</taxon>
        <taxon>Glomeromycetes</taxon>
        <taxon>Diversisporales</taxon>
        <taxon>Acaulosporaceae</taxon>
        <taxon>Acaulospora</taxon>
    </lineage>
</organism>
<gene>
    <name evidence="1" type="ORF">AMORRO_LOCUS8314</name>
</gene>
<dbReference type="AlphaFoldDB" id="A0A9N9GKV0"/>
<evidence type="ECO:0000313" key="2">
    <source>
        <dbReference type="Proteomes" id="UP000789342"/>
    </source>
</evidence>
<dbReference type="Proteomes" id="UP000789342">
    <property type="component" value="Unassembled WGS sequence"/>
</dbReference>
<reference evidence="1" key="1">
    <citation type="submission" date="2021-06" db="EMBL/GenBank/DDBJ databases">
        <authorList>
            <person name="Kallberg Y."/>
            <person name="Tangrot J."/>
            <person name="Rosling A."/>
        </authorList>
    </citation>
    <scope>NUCLEOTIDE SEQUENCE</scope>
    <source>
        <strain evidence="1">CL551</strain>
    </source>
</reference>
<dbReference type="EMBL" id="CAJVPV010006977">
    <property type="protein sequence ID" value="CAG8613092.1"/>
    <property type="molecule type" value="Genomic_DNA"/>
</dbReference>
<sequence>MSDFGLQFVDQQLVDFLAIYCDNPVICTFLEAYSSTVHNYVFSPSQSVDFAE</sequence>
<name>A0A9N9GKV0_9GLOM</name>
<comment type="caution">
    <text evidence="1">The sequence shown here is derived from an EMBL/GenBank/DDBJ whole genome shotgun (WGS) entry which is preliminary data.</text>
</comment>
<accession>A0A9N9GKV0</accession>
<protein>
    <submittedName>
        <fullName evidence="1">1981_t:CDS:1</fullName>
    </submittedName>
</protein>
<proteinExistence type="predicted"/>
<feature type="non-terminal residue" evidence="1">
    <location>
        <position position="1"/>
    </location>
</feature>